<evidence type="ECO:0000256" key="1">
    <source>
        <dbReference type="ARBA" id="ARBA00006601"/>
    </source>
</evidence>
<dbReference type="Pfam" id="PF03720">
    <property type="entry name" value="UDPG_MGDP_dh_C"/>
    <property type="match status" value="1"/>
</dbReference>
<dbReference type="Gene3D" id="3.40.50.720">
    <property type="entry name" value="NAD(P)-binding Rossmann-like Domain"/>
    <property type="match status" value="2"/>
</dbReference>
<comment type="similarity">
    <text evidence="1 4">Belongs to the UDP-glucose/GDP-mannose dehydrogenase family.</text>
</comment>
<dbReference type="InterPro" id="IPR014026">
    <property type="entry name" value="UDP-Glc/GDP-Man_DH_dimer"/>
</dbReference>
<dbReference type="InterPro" id="IPR028359">
    <property type="entry name" value="UDP_ManNAc/GlcNAc_DH"/>
</dbReference>
<dbReference type="InterPro" id="IPR017476">
    <property type="entry name" value="UDP-Glc/GDP-Man"/>
</dbReference>
<dbReference type="PANTHER" id="PTHR43491:SF2">
    <property type="entry name" value="UDP-N-ACETYL-D-MANNOSAMINE DEHYDROGENASE"/>
    <property type="match status" value="1"/>
</dbReference>
<dbReference type="InterPro" id="IPR014027">
    <property type="entry name" value="UDP-Glc/GDP-Man_DH_C"/>
</dbReference>
<dbReference type="RefSeq" id="WP_108188014.1">
    <property type="nucleotide sequence ID" value="NZ_PIFK01000037.1"/>
</dbReference>
<keyword evidence="2" id="KW-0560">Oxidoreductase</keyword>
<dbReference type="NCBIfam" id="TIGR03026">
    <property type="entry name" value="NDP-sugDHase"/>
    <property type="match status" value="1"/>
</dbReference>
<dbReference type="InterPro" id="IPR036291">
    <property type="entry name" value="NAD(P)-bd_dom_sf"/>
</dbReference>
<evidence type="ECO:0000313" key="7">
    <source>
        <dbReference type="Proteomes" id="UP000244197"/>
    </source>
</evidence>
<dbReference type="Pfam" id="PF00984">
    <property type="entry name" value="UDPG_MGDP_dh"/>
    <property type="match status" value="1"/>
</dbReference>
<proteinExistence type="inferred from homology"/>
<protein>
    <submittedName>
        <fullName evidence="6">Vi polysaccharide biosynthesis protein VipA/TviB</fullName>
    </submittedName>
</protein>
<evidence type="ECO:0000256" key="4">
    <source>
        <dbReference type="PIRNR" id="PIRNR000124"/>
    </source>
</evidence>
<gene>
    <name evidence="6" type="ORF">CWO07_17590</name>
</gene>
<dbReference type="PIRSF" id="PIRSF000124">
    <property type="entry name" value="UDPglc_GDPman_dh"/>
    <property type="match status" value="1"/>
</dbReference>
<dbReference type="Pfam" id="PF03721">
    <property type="entry name" value="UDPG_MGDP_dh_N"/>
    <property type="match status" value="1"/>
</dbReference>
<dbReference type="SUPFAM" id="SSF52413">
    <property type="entry name" value="UDP-glucose/GDP-mannose dehydrogenase C-terminal domain"/>
    <property type="match status" value="1"/>
</dbReference>
<dbReference type="GO" id="GO:0016616">
    <property type="term" value="F:oxidoreductase activity, acting on the CH-OH group of donors, NAD or NADP as acceptor"/>
    <property type="evidence" value="ECO:0007669"/>
    <property type="project" value="InterPro"/>
</dbReference>
<sequence length="422" mass="46774">MNNNICIIGLGYVGLPLAVEFAKENNVIGYDINSDRIAELKKGIDSTLEVEANSLEKAVNLTYTSDVSDISSCNVYIVTVPTPIDEFNNPNLNPLVSASKTVGRVLSQNDVVIYESTVYPGATEETCIPLLEEKSGMIFNEDFFVGYSPERINPGDKVNTLTKIKKVVSGSNEKTLNFVDNLYLGIIDAGTYRASSIKVAEAAKVIENSQRDLNIAFFNELAIIFDKLNINTKEVIEAASTKWNFIKLFPGLVGGHCISVDPYYLTHKAQSFGYHPDVLLAGRKINDGMGGFIVEKLTREMIRSNISLVDANVLVMGMTFKENCPDIRNTRVIDIKNSFESLNVNVDIYDPVANKNEVFDEYGISLIDSVDGKKWTSVVIAVAHDEFKALSYNDIEKLLTDSKAPVFDVKSMYSSERKYLTL</sequence>
<dbReference type="InterPro" id="IPR001732">
    <property type="entry name" value="UDP-Glc/GDP-Man_DH_N"/>
</dbReference>
<dbReference type="SUPFAM" id="SSF48179">
    <property type="entry name" value="6-phosphogluconate dehydrogenase C-terminal domain-like"/>
    <property type="match status" value="1"/>
</dbReference>
<comment type="caution">
    <text evidence="6">The sequence shown here is derived from an EMBL/GenBank/DDBJ whole genome shotgun (WGS) entry which is preliminary data.</text>
</comment>
<feature type="domain" description="UDP-glucose/GDP-mannose dehydrogenase C-terminal" evidence="5">
    <location>
        <begin position="314"/>
        <end position="415"/>
    </location>
</feature>
<evidence type="ECO:0000259" key="5">
    <source>
        <dbReference type="SMART" id="SM00984"/>
    </source>
</evidence>
<dbReference type="GO" id="GO:0051287">
    <property type="term" value="F:NAD binding"/>
    <property type="evidence" value="ECO:0007669"/>
    <property type="project" value="InterPro"/>
</dbReference>
<dbReference type="EMBL" id="PIFK01000037">
    <property type="protein sequence ID" value="PTP29328.1"/>
    <property type="molecule type" value="Genomic_DNA"/>
</dbReference>
<dbReference type="SUPFAM" id="SSF51735">
    <property type="entry name" value="NAD(P)-binding Rossmann-fold domains"/>
    <property type="match status" value="1"/>
</dbReference>
<dbReference type="Proteomes" id="UP000244197">
    <property type="component" value="Unassembled WGS sequence"/>
</dbReference>
<evidence type="ECO:0000256" key="2">
    <source>
        <dbReference type="ARBA" id="ARBA00023002"/>
    </source>
</evidence>
<evidence type="ECO:0000256" key="3">
    <source>
        <dbReference type="ARBA" id="ARBA00023027"/>
    </source>
</evidence>
<organism evidence="6 7">
    <name type="scientific">Vibrio splendidus</name>
    <dbReference type="NCBI Taxonomy" id="29497"/>
    <lineage>
        <taxon>Bacteria</taxon>
        <taxon>Pseudomonadati</taxon>
        <taxon>Pseudomonadota</taxon>
        <taxon>Gammaproteobacteria</taxon>
        <taxon>Vibrionales</taxon>
        <taxon>Vibrionaceae</taxon>
        <taxon>Vibrio</taxon>
    </lineage>
</organism>
<evidence type="ECO:0000313" key="6">
    <source>
        <dbReference type="EMBL" id="PTP29328.1"/>
    </source>
</evidence>
<dbReference type="PIRSF" id="PIRSF500136">
    <property type="entry name" value="UDP_ManNAc_DH"/>
    <property type="match status" value="1"/>
</dbReference>
<dbReference type="GO" id="GO:0016628">
    <property type="term" value="F:oxidoreductase activity, acting on the CH-CH group of donors, NAD or NADP as acceptor"/>
    <property type="evidence" value="ECO:0007669"/>
    <property type="project" value="InterPro"/>
</dbReference>
<dbReference type="SMART" id="SM00984">
    <property type="entry name" value="UDPG_MGDP_dh_C"/>
    <property type="match status" value="1"/>
</dbReference>
<name>A0A2T5ESC8_VIBSP</name>
<reference evidence="6 7" key="1">
    <citation type="submission" date="2017-11" db="EMBL/GenBank/DDBJ databases">
        <title>Population delineation of vibrios coincides with oyster pathogenicity.</title>
        <authorList>
            <person name="Bruto M."/>
            <person name="Labreuche Y."/>
            <person name="James A."/>
            <person name="Piel D."/>
            <person name="Chenivesse S."/>
            <person name="Petton B."/>
            <person name="Polz M.F."/>
            <person name="Le Roux F."/>
        </authorList>
    </citation>
    <scope>NUCLEOTIDE SEQUENCE [LARGE SCALE GENOMIC DNA]</scope>
    <source>
        <strain evidence="6 7">FF_144</strain>
    </source>
</reference>
<dbReference type="InterPro" id="IPR008927">
    <property type="entry name" value="6-PGluconate_DH-like_C_sf"/>
</dbReference>
<dbReference type="InterPro" id="IPR036220">
    <property type="entry name" value="UDP-Glc/GDP-Man_DH_C_sf"/>
</dbReference>
<keyword evidence="3" id="KW-0520">NAD</keyword>
<dbReference type="AlphaFoldDB" id="A0A2T5ESC8"/>
<dbReference type="PANTHER" id="PTHR43491">
    <property type="entry name" value="UDP-N-ACETYL-D-MANNOSAMINE DEHYDROGENASE"/>
    <property type="match status" value="1"/>
</dbReference>
<accession>A0A2T5ESC8</accession>
<dbReference type="GO" id="GO:0000271">
    <property type="term" value="P:polysaccharide biosynthetic process"/>
    <property type="evidence" value="ECO:0007669"/>
    <property type="project" value="InterPro"/>
</dbReference>